<dbReference type="InterPro" id="IPR003593">
    <property type="entry name" value="AAA+_ATPase"/>
</dbReference>
<dbReference type="SUPFAM" id="SSF52540">
    <property type="entry name" value="P-loop containing nucleoside triphosphate hydrolases"/>
    <property type="match status" value="1"/>
</dbReference>
<feature type="region of interest" description="Disordered" evidence="9">
    <location>
        <begin position="347"/>
        <end position="373"/>
    </location>
</feature>
<sequence length="373" mass="39973">MSASSFLSIQGLSRRFSARSGVGEFSLAVERGQFVVLLGPSGCGKSTTLRLIAGLETPDAGRVEIDGRDVTALSPSERGLSMVFQSYALFPHLDVAENIVFGLKVRGVARAERRHRLDEALAITGLEGLEDRKPAKLSGGQRQRVALARAIVADHPLCLMDEPLSNLDAQLRHSVRQDIRALQKRLGMTVIYVTHDQTEAMSMADIVVLMRDGQIEQAASPAEIYMEPATAFAASFVGTPPMVMLPAEMLDAGACPPAGAPADMVFGVRGEDLALHPEGQGRLAAQVVELEFLGAETFVHLEVAGPVRLIARVPGRPAVVPGERLSLDWPREATHWFDRASGRRIARPSSALAPSPTDRPQSMPALPSAAKGL</sequence>
<dbReference type="AlphaFoldDB" id="A0A370L5L1"/>
<dbReference type="InterPro" id="IPR013611">
    <property type="entry name" value="Transp-assoc_OB_typ2"/>
</dbReference>
<keyword evidence="5" id="KW-0547">Nucleotide-binding</keyword>
<dbReference type="PANTHER" id="PTHR43875:SF15">
    <property type="entry name" value="TREHALOSE IMPORT ATP-BINDING PROTEIN SUGC"/>
    <property type="match status" value="1"/>
</dbReference>
<protein>
    <submittedName>
        <fullName evidence="11">ABC transporter ATP-binding protein</fullName>
    </submittedName>
</protein>
<keyword evidence="8" id="KW-0472">Membrane</keyword>
<dbReference type="GO" id="GO:0016887">
    <property type="term" value="F:ATP hydrolysis activity"/>
    <property type="evidence" value="ECO:0007669"/>
    <property type="project" value="InterPro"/>
</dbReference>
<evidence type="ECO:0000256" key="3">
    <source>
        <dbReference type="ARBA" id="ARBA00022448"/>
    </source>
</evidence>
<evidence type="ECO:0000256" key="2">
    <source>
        <dbReference type="ARBA" id="ARBA00005417"/>
    </source>
</evidence>
<dbReference type="SMART" id="SM00382">
    <property type="entry name" value="AAA"/>
    <property type="match status" value="1"/>
</dbReference>
<dbReference type="Proteomes" id="UP000255207">
    <property type="component" value="Unassembled WGS sequence"/>
</dbReference>
<dbReference type="Pfam" id="PF08402">
    <property type="entry name" value="TOBE_2"/>
    <property type="match status" value="1"/>
</dbReference>
<comment type="similarity">
    <text evidence="2">Belongs to the ABC transporter superfamily.</text>
</comment>
<evidence type="ECO:0000256" key="4">
    <source>
        <dbReference type="ARBA" id="ARBA00022475"/>
    </source>
</evidence>
<dbReference type="OrthoDB" id="9767663at2"/>
<dbReference type="PROSITE" id="PS00211">
    <property type="entry name" value="ABC_TRANSPORTER_1"/>
    <property type="match status" value="1"/>
</dbReference>
<dbReference type="FunFam" id="3.40.50.300:FF:000042">
    <property type="entry name" value="Maltose/maltodextrin ABC transporter, ATP-binding protein"/>
    <property type="match status" value="1"/>
</dbReference>
<keyword evidence="7" id="KW-1278">Translocase</keyword>
<keyword evidence="4" id="KW-1003">Cell membrane</keyword>
<evidence type="ECO:0000256" key="9">
    <source>
        <dbReference type="SAM" id="MobiDB-lite"/>
    </source>
</evidence>
<dbReference type="RefSeq" id="WP_114829651.1">
    <property type="nucleotide sequence ID" value="NZ_QQTO01000033.1"/>
</dbReference>
<dbReference type="PANTHER" id="PTHR43875">
    <property type="entry name" value="MALTODEXTRIN IMPORT ATP-BINDING PROTEIN MSMX"/>
    <property type="match status" value="1"/>
</dbReference>
<dbReference type="Gene3D" id="2.40.50.140">
    <property type="entry name" value="Nucleic acid-binding proteins"/>
    <property type="match status" value="1"/>
</dbReference>
<accession>A0A370L5L1</accession>
<dbReference type="Gene3D" id="2.40.50.100">
    <property type="match status" value="1"/>
</dbReference>
<feature type="domain" description="ABC transporter" evidence="10">
    <location>
        <begin position="7"/>
        <end position="237"/>
    </location>
</feature>
<dbReference type="SUPFAM" id="SSF50331">
    <property type="entry name" value="MOP-like"/>
    <property type="match status" value="1"/>
</dbReference>
<dbReference type="InterPro" id="IPR027417">
    <property type="entry name" value="P-loop_NTPase"/>
</dbReference>
<dbReference type="InterPro" id="IPR008995">
    <property type="entry name" value="Mo/tungstate-bd_C_term_dom"/>
</dbReference>
<comment type="caution">
    <text evidence="11">The sequence shown here is derived from an EMBL/GenBank/DDBJ whole genome shotgun (WGS) entry which is preliminary data.</text>
</comment>
<dbReference type="InterPro" id="IPR047641">
    <property type="entry name" value="ABC_transpr_MalK/UgpC-like"/>
</dbReference>
<evidence type="ECO:0000256" key="5">
    <source>
        <dbReference type="ARBA" id="ARBA00022741"/>
    </source>
</evidence>
<reference evidence="12" key="1">
    <citation type="submission" date="2018-07" db="EMBL/GenBank/DDBJ databases">
        <authorList>
            <person name="Safronova V.I."/>
            <person name="Chirak E.R."/>
            <person name="Sazanova A.L."/>
        </authorList>
    </citation>
    <scope>NUCLEOTIDE SEQUENCE [LARGE SCALE GENOMIC DNA]</scope>
    <source>
        <strain evidence="12">RCAM04685</strain>
    </source>
</reference>
<evidence type="ECO:0000313" key="12">
    <source>
        <dbReference type="Proteomes" id="UP000255207"/>
    </source>
</evidence>
<dbReference type="InterPro" id="IPR017871">
    <property type="entry name" value="ABC_transporter-like_CS"/>
</dbReference>
<keyword evidence="12" id="KW-1185">Reference proteome</keyword>
<organism evidence="11 12">
    <name type="scientific">Bosea caraganae</name>
    <dbReference type="NCBI Taxonomy" id="2763117"/>
    <lineage>
        <taxon>Bacteria</taxon>
        <taxon>Pseudomonadati</taxon>
        <taxon>Pseudomonadota</taxon>
        <taxon>Alphaproteobacteria</taxon>
        <taxon>Hyphomicrobiales</taxon>
        <taxon>Boseaceae</taxon>
        <taxon>Bosea</taxon>
    </lineage>
</organism>
<evidence type="ECO:0000256" key="1">
    <source>
        <dbReference type="ARBA" id="ARBA00004417"/>
    </source>
</evidence>
<dbReference type="Gene3D" id="3.40.50.300">
    <property type="entry name" value="P-loop containing nucleotide triphosphate hydrolases"/>
    <property type="match status" value="1"/>
</dbReference>
<dbReference type="EMBL" id="QQTP01000006">
    <property type="protein sequence ID" value="RDJ24555.1"/>
    <property type="molecule type" value="Genomic_DNA"/>
</dbReference>
<evidence type="ECO:0000313" key="11">
    <source>
        <dbReference type="EMBL" id="RDJ24555.1"/>
    </source>
</evidence>
<evidence type="ECO:0000256" key="6">
    <source>
        <dbReference type="ARBA" id="ARBA00022840"/>
    </source>
</evidence>
<name>A0A370L5L1_9HYPH</name>
<dbReference type="Pfam" id="PF00005">
    <property type="entry name" value="ABC_tran"/>
    <property type="match status" value="1"/>
</dbReference>
<keyword evidence="3" id="KW-0813">Transport</keyword>
<evidence type="ECO:0000256" key="8">
    <source>
        <dbReference type="ARBA" id="ARBA00023136"/>
    </source>
</evidence>
<proteinExistence type="inferred from homology"/>
<evidence type="ECO:0000256" key="7">
    <source>
        <dbReference type="ARBA" id="ARBA00022967"/>
    </source>
</evidence>
<dbReference type="InterPro" id="IPR003439">
    <property type="entry name" value="ABC_transporter-like_ATP-bd"/>
</dbReference>
<comment type="subcellular location">
    <subcellularLocation>
        <location evidence="1">Cell inner membrane</location>
        <topology evidence="1">Peripheral membrane protein</topology>
    </subcellularLocation>
</comment>
<dbReference type="PROSITE" id="PS50893">
    <property type="entry name" value="ABC_TRANSPORTER_2"/>
    <property type="match status" value="1"/>
</dbReference>
<dbReference type="GO" id="GO:0005524">
    <property type="term" value="F:ATP binding"/>
    <property type="evidence" value="ECO:0007669"/>
    <property type="project" value="UniProtKB-KW"/>
</dbReference>
<dbReference type="GO" id="GO:0140359">
    <property type="term" value="F:ABC-type transporter activity"/>
    <property type="evidence" value="ECO:0007669"/>
    <property type="project" value="UniProtKB-ARBA"/>
</dbReference>
<gene>
    <name evidence="11" type="ORF">DWE98_12760</name>
</gene>
<keyword evidence="6 11" id="KW-0067">ATP-binding</keyword>
<dbReference type="InterPro" id="IPR012340">
    <property type="entry name" value="NA-bd_OB-fold"/>
</dbReference>
<dbReference type="GO" id="GO:0055052">
    <property type="term" value="C:ATP-binding cassette (ABC) transporter complex, substrate-binding subunit-containing"/>
    <property type="evidence" value="ECO:0007669"/>
    <property type="project" value="TreeGrafter"/>
</dbReference>
<evidence type="ECO:0000259" key="10">
    <source>
        <dbReference type="PROSITE" id="PS50893"/>
    </source>
</evidence>